<evidence type="ECO:0000313" key="1">
    <source>
        <dbReference type="EMBL" id="QCD94114.1"/>
    </source>
</evidence>
<gene>
    <name evidence="1" type="ORF">DEO72_LG5g2193</name>
</gene>
<keyword evidence="2" id="KW-1185">Reference proteome</keyword>
<sequence>MVAQVRVATTQGCVAGAFRRGEEVMKMVDFAADLCWLKMIKTELVTVLVSLRRRWCCHEVRRFDPVFSRKWRSCGGRRLTVADLWWLPAWWRLGFEEKLGFLMGEMKMMMWQCMVGQFGEWRIMTRVIMWLDRFRR</sequence>
<evidence type="ECO:0000313" key="2">
    <source>
        <dbReference type="Proteomes" id="UP000501690"/>
    </source>
</evidence>
<dbReference type="Proteomes" id="UP000501690">
    <property type="component" value="Linkage Group LG5"/>
</dbReference>
<organism evidence="1 2">
    <name type="scientific">Vigna unguiculata</name>
    <name type="common">Cowpea</name>
    <dbReference type="NCBI Taxonomy" id="3917"/>
    <lineage>
        <taxon>Eukaryota</taxon>
        <taxon>Viridiplantae</taxon>
        <taxon>Streptophyta</taxon>
        <taxon>Embryophyta</taxon>
        <taxon>Tracheophyta</taxon>
        <taxon>Spermatophyta</taxon>
        <taxon>Magnoliopsida</taxon>
        <taxon>eudicotyledons</taxon>
        <taxon>Gunneridae</taxon>
        <taxon>Pentapetalae</taxon>
        <taxon>rosids</taxon>
        <taxon>fabids</taxon>
        <taxon>Fabales</taxon>
        <taxon>Fabaceae</taxon>
        <taxon>Papilionoideae</taxon>
        <taxon>50 kb inversion clade</taxon>
        <taxon>NPAAA clade</taxon>
        <taxon>indigoferoid/millettioid clade</taxon>
        <taxon>Phaseoleae</taxon>
        <taxon>Vigna</taxon>
    </lineage>
</organism>
<accession>A0A4D6M241</accession>
<proteinExistence type="predicted"/>
<reference evidence="1 2" key="1">
    <citation type="submission" date="2019-04" db="EMBL/GenBank/DDBJ databases">
        <title>An improved genome assembly and genetic linkage map for asparagus bean, Vigna unguiculata ssp. sesquipedialis.</title>
        <authorList>
            <person name="Xia Q."/>
            <person name="Zhang R."/>
            <person name="Dong Y."/>
        </authorList>
    </citation>
    <scope>NUCLEOTIDE SEQUENCE [LARGE SCALE GENOMIC DNA]</scope>
    <source>
        <tissue evidence="1">Leaf</tissue>
    </source>
</reference>
<protein>
    <submittedName>
        <fullName evidence="1">Uncharacterized protein</fullName>
    </submittedName>
</protein>
<name>A0A4D6M241_VIGUN</name>
<dbReference type="EMBL" id="CP039349">
    <property type="protein sequence ID" value="QCD94114.1"/>
    <property type="molecule type" value="Genomic_DNA"/>
</dbReference>
<dbReference type="AlphaFoldDB" id="A0A4D6M241"/>